<reference evidence="4" key="3">
    <citation type="submission" date="2015-02" db="UniProtKB">
        <authorList>
            <consortium name="EnsemblProtists"/>
        </authorList>
    </citation>
    <scope>IDENTIFICATION</scope>
    <source>
        <strain evidence="4">DAOM BR144</strain>
    </source>
</reference>
<keyword evidence="5" id="KW-1185">Reference proteome</keyword>
<feature type="domain" description="Apple" evidence="3">
    <location>
        <begin position="13"/>
        <end position="88"/>
    </location>
</feature>
<dbReference type="InterPro" id="IPR000177">
    <property type="entry name" value="Apple"/>
</dbReference>
<dbReference type="HOGENOM" id="CLU_107830_2_0_1"/>
<dbReference type="EnsemblProtists" id="PYU1_T004580">
    <property type="protein sequence ID" value="PYU1_T004580"/>
    <property type="gene ID" value="PYU1_G004569"/>
</dbReference>
<proteinExistence type="predicted"/>
<dbReference type="InterPro" id="IPR003609">
    <property type="entry name" value="Pan_app"/>
</dbReference>
<evidence type="ECO:0000256" key="1">
    <source>
        <dbReference type="ARBA" id="ARBA00022737"/>
    </source>
</evidence>
<organism evidence="4 5">
    <name type="scientific">Globisporangium ultimum (strain ATCC 200006 / CBS 805.95 / DAOM BR144)</name>
    <name type="common">Pythium ultimum</name>
    <dbReference type="NCBI Taxonomy" id="431595"/>
    <lineage>
        <taxon>Eukaryota</taxon>
        <taxon>Sar</taxon>
        <taxon>Stramenopiles</taxon>
        <taxon>Oomycota</taxon>
        <taxon>Peronosporomycetes</taxon>
        <taxon>Pythiales</taxon>
        <taxon>Pythiaceae</taxon>
        <taxon>Globisporangium</taxon>
    </lineage>
</organism>
<name>K3WHY8_GLOUD</name>
<evidence type="ECO:0000259" key="3">
    <source>
        <dbReference type="PROSITE" id="PS50948"/>
    </source>
</evidence>
<reference evidence="5" key="1">
    <citation type="journal article" date="2010" name="Genome Biol.">
        <title>Genome sequence of the necrotrophic plant pathogen Pythium ultimum reveals original pathogenicity mechanisms and effector repertoire.</title>
        <authorList>
            <person name="Levesque C.A."/>
            <person name="Brouwer H."/>
            <person name="Cano L."/>
            <person name="Hamilton J.P."/>
            <person name="Holt C."/>
            <person name="Huitema E."/>
            <person name="Raffaele S."/>
            <person name="Robideau G.P."/>
            <person name="Thines M."/>
            <person name="Win J."/>
            <person name="Zerillo M.M."/>
            <person name="Beakes G.W."/>
            <person name="Boore J.L."/>
            <person name="Busam D."/>
            <person name="Dumas B."/>
            <person name="Ferriera S."/>
            <person name="Fuerstenberg S.I."/>
            <person name="Gachon C.M."/>
            <person name="Gaulin E."/>
            <person name="Govers F."/>
            <person name="Grenville-Briggs L."/>
            <person name="Horner N."/>
            <person name="Hostetler J."/>
            <person name="Jiang R.H."/>
            <person name="Johnson J."/>
            <person name="Krajaejun T."/>
            <person name="Lin H."/>
            <person name="Meijer H.J."/>
            <person name="Moore B."/>
            <person name="Morris P."/>
            <person name="Phuntmart V."/>
            <person name="Puiu D."/>
            <person name="Shetty J."/>
            <person name="Stajich J.E."/>
            <person name="Tripathy S."/>
            <person name="Wawra S."/>
            <person name="van West P."/>
            <person name="Whitty B.R."/>
            <person name="Coutinho P.M."/>
            <person name="Henrissat B."/>
            <person name="Martin F."/>
            <person name="Thomas P.D."/>
            <person name="Tyler B.M."/>
            <person name="De Vries R.P."/>
            <person name="Kamoun S."/>
            <person name="Yandell M."/>
            <person name="Tisserat N."/>
            <person name="Buell C.R."/>
        </authorList>
    </citation>
    <scope>NUCLEOTIDE SEQUENCE</scope>
    <source>
        <strain evidence="5">DAOM:BR144</strain>
    </source>
</reference>
<sequence length="160" mass="17138">MATSGSLHDISKCTHRDTPLEIGYNYPGNDLKQVEATKADDCYEICSNEANCHAFTWNNGACALKTKKDSAMAQYRAPSEFGAFSSAIVYKCQTIAFNTDVEGQDMGNALARTPEACCALCHAVDGCRGFAWSSFQGGMCWFKSGMVTTVAKGSVVSASI</sequence>
<evidence type="ECO:0000313" key="4">
    <source>
        <dbReference type="EnsemblProtists" id="PYU1_T004580"/>
    </source>
</evidence>
<dbReference type="SUPFAM" id="SSF57414">
    <property type="entry name" value="Hairpin loop containing domain-like"/>
    <property type="match status" value="1"/>
</dbReference>
<evidence type="ECO:0000313" key="5">
    <source>
        <dbReference type="Proteomes" id="UP000019132"/>
    </source>
</evidence>
<dbReference type="Proteomes" id="UP000019132">
    <property type="component" value="Unassembled WGS sequence"/>
</dbReference>
<dbReference type="AlphaFoldDB" id="K3WHY8"/>
<dbReference type="VEuPathDB" id="FungiDB:PYU1_G004569"/>
<dbReference type="Pfam" id="PF00024">
    <property type="entry name" value="PAN_1"/>
    <property type="match status" value="1"/>
</dbReference>
<dbReference type="GO" id="GO:0005576">
    <property type="term" value="C:extracellular region"/>
    <property type="evidence" value="ECO:0007669"/>
    <property type="project" value="InterPro"/>
</dbReference>
<dbReference type="InParanoid" id="K3WHY8"/>
<protein>
    <recommendedName>
        <fullName evidence="3">Apple domain-containing protein</fullName>
    </recommendedName>
</protein>
<dbReference type="GO" id="GO:0006508">
    <property type="term" value="P:proteolysis"/>
    <property type="evidence" value="ECO:0007669"/>
    <property type="project" value="InterPro"/>
</dbReference>
<accession>K3WHY8</accession>
<dbReference type="Gene3D" id="3.50.4.10">
    <property type="entry name" value="Hepatocyte Growth Factor"/>
    <property type="match status" value="2"/>
</dbReference>
<evidence type="ECO:0000256" key="2">
    <source>
        <dbReference type="ARBA" id="ARBA00023157"/>
    </source>
</evidence>
<keyword evidence="1" id="KW-0677">Repeat</keyword>
<dbReference type="EMBL" id="GL376631">
    <property type="status" value="NOT_ANNOTATED_CDS"/>
    <property type="molecule type" value="Genomic_DNA"/>
</dbReference>
<dbReference type="PROSITE" id="PS50948">
    <property type="entry name" value="PAN"/>
    <property type="match status" value="1"/>
</dbReference>
<reference evidence="5" key="2">
    <citation type="submission" date="2010-04" db="EMBL/GenBank/DDBJ databases">
        <authorList>
            <person name="Buell R."/>
            <person name="Hamilton J."/>
            <person name="Hostetler J."/>
        </authorList>
    </citation>
    <scope>NUCLEOTIDE SEQUENCE [LARGE SCALE GENOMIC DNA]</scope>
    <source>
        <strain evidence="5">DAOM:BR144</strain>
    </source>
</reference>
<dbReference type="SMART" id="SM00223">
    <property type="entry name" value="APPLE"/>
    <property type="match status" value="1"/>
</dbReference>
<dbReference type="Pfam" id="PF14295">
    <property type="entry name" value="PAN_4"/>
    <property type="match status" value="1"/>
</dbReference>
<keyword evidence="2" id="KW-1015">Disulfide bond</keyword>